<evidence type="ECO:0000256" key="5">
    <source>
        <dbReference type="ARBA" id="ARBA00023136"/>
    </source>
</evidence>
<feature type="compositionally biased region" description="Basic and acidic residues" evidence="6">
    <location>
        <begin position="142"/>
        <end position="165"/>
    </location>
</feature>
<dbReference type="GO" id="GO:0005886">
    <property type="term" value="C:plasma membrane"/>
    <property type="evidence" value="ECO:0007669"/>
    <property type="project" value="UniProtKB-SubCell"/>
</dbReference>
<proteinExistence type="predicted"/>
<dbReference type="Pfam" id="PF02472">
    <property type="entry name" value="ExbD"/>
    <property type="match status" value="1"/>
</dbReference>
<accession>A0A9P6UWU1</accession>
<gene>
    <name evidence="8" type="ORF">BGZ97_012358</name>
</gene>
<dbReference type="Proteomes" id="UP000823405">
    <property type="component" value="Unassembled WGS sequence"/>
</dbReference>
<feature type="region of interest" description="Disordered" evidence="6">
    <location>
        <begin position="197"/>
        <end position="225"/>
    </location>
</feature>
<dbReference type="InterPro" id="IPR006260">
    <property type="entry name" value="TonB/TolA_C"/>
</dbReference>
<dbReference type="Gene3D" id="3.30.1150.10">
    <property type="match status" value="1"/>
</dbReference>
<dbReference type="EMBL" id="JAAAIN010000008">
    <property type="protein sequence ID" value="KAG0323199.1"/>
    <property type="molecule type" value="Genomic_DNA"/>
</dbReference>
<reference evidence="8" key="1">
    <citation type="journal article" date="2020" name="Fungal Divers.">
        <title>Resolving the Mortierellaceae phylogeny through synthesis of multi-gene phylogenetics and phylogenomics.</title>
        <authorList>
            <person name="Vandepol N."/>
            <person name="Liber J."/>
            <person name="Desiro A."/>
            <person name="Na H."/>
            <person name="Kennedy M."/>
            <person name="Barry K."/>
            <person name="Grigoriev I.V."/>
            <person name="Miller A.N."/>
            <person name="O'Donnell K."/>
            <person name="Stajich J.E."/>
            <person name="Bonito G."/>
        </authorList>
    </citation>
    <scope>NUCLEOTIDE SEQUENCE</scope>
    <source>
        <strain evidence="8">NVP60</strain>
    </source>
</reference>
<keyword evidence="3 7" id="KW-0812">Transmembrane</keyword>
<evidence type="ECO:0000256" key="3">
    <source>
        <dbReference type="ARBA" id="ARBA00022692"/>
    </source>
</evidence>
<dbReference type="AlphaFoldDB" id="A0A9P6UWU1"/>
<protein>
    <submittedName>
        <fullName evidence="8">Uncharacterized protein</fullName>
    </submittedName>
</protein>
<dbReference type="NCBIfam" id="TIGR01352">
    <property type="entry name" value="tonB_Cterm"/>
    <property type="match status" value="1"/>
</dbReference>
<organism evidence="8 9">
    <name type="scientific">Linnemannia gamsii</name>
    <dbReference type="NCBI Taxonomy" id="64522"/>
    <lineage>
        <taxon>Eukaryota</taxon>
        <taxon>Fungi</taxon>
        <taxon>Fungi incertae sedis</taxon>
        <taxon>Mucoromycota</taxon>
        <taxon>Mortierellomycotina</taxon>
        <taxon>Mortierellomycetes</taxon>
        <taxon>Mortierellales</taxon>
        <taxon>Mortierellaceae</taxon>
        <taxon>Linnemannia</taxon>
    </lineage>
</organism>
<feature type="compositionally biased region" description="Low complexity" evidence="6">
    <location>
        <begin position="101"/>
        <end position="115"/>
    </location>
</feature>
<comment type="caution">
    <text evidence="8">The sequence shown here is derived from an EMBL/GenBank/DDBJ whole genome shotgun (WGS) entry which is preliminary data.</text>
</comment>
<feature type="compositionally biased region" description="Polar residues" evidence="6">
    <location>
        <begin position="201"/>
        <end position="211"/>
    </location>
</feature>
<dbReference type="SUPFAM" id="SSF74653">
    <property type="entry name" value="TolA/TonB C-terminal domain"/>
    <property type="match status" value="1"/>
</dbReference>
<feature type="compositionally biased region" description="Low complexity" evidence="6">
    <location>
        <begin position="127"/>
        <end position="139"/>
    </location>
</feature>
<evidence type="ECO:0000256" key="2">
    <source>
        <dbReference type="ARBA" id="ARBA00022475"/>
    </source>
</evidence>
<keyword evidence="2" id="KW-1003">Cell membrane</keyword>
<dbReference type="Pfam" id="PF13103">
    <property type="entry name" value="TonB_2"/>
    <property type="match status" value="1"/>
</dbReference>
<feature type="transmembrane region" description="Helical" evidence="7">
    <location>
        <begin position="21"/>
        <end position="43"/>
    </location>
</feature>
<evidence type="ECO:0000313" key="9">
    <source>
        <dbReference type="Proteomes" id="UP000823405"/>
    </source>
</evidence>
<keyword evidence="5 7" id="KW-0472">Membrane</keyword>
<sequence>MPATSIRSTLRSRRSMAEINVVPYIDVMLVLLVIFMVTAPLVAPSVINLPSVGNAAPAPHAPPIIVNSNPPAGVEAELWSSMPDAAPDAETLPEVADKAESALPSPSPSQSEQAEIALQPAKRKLETQQQQLTQLQQQQEAQKVKERQPQAAQEKKAREAERKQQLAEQQKMLRAQQQAQELAKQQRQARLSALQGIAGHSPSTDGLTTAGQDAGTGGRGSPGYVDKVRRHVKSNMAFNADATDGNPQAVVAVQCAPDGSILNAQIVHASGNPAWDDAVLRAVQKSDPMPRDSNGKAPANFTFTYRLND</sequence>
<evidence type="ECO:0000256" key="7">
    <source>
        <dbReference type="SAM" id="Phobius"/>
    </source>
</evidence>
<keyword evidence="4 7" id="KW-1133">Transmembrane helix</keyword>
<evidence type="ECO:0000256" key="4">
    <source>
        <dbReference type="ARBA" id="ARBA00022989"/>
    </source>
</evidence>
<dbReference type="OrthoDB" id="10055992at2759"/>
<keyword evidence="9" id="KW-1185">Reference proteome</keyword>
<feature type="region of interest" description="Disordered" evidence="6">
    <location>
        <begin position="84"/>
        <end position="172"/>
    </location>
</feature>
<evidence type="ECO:0000256" key="6">
    <source>
        <dbReference type="SAM" id="MobiDB-lite"/>
    </source>
</evidence>
<evidence type="ECO:0000313" key="8">
    <source>
        <dbReference type="EMBL" id="KAG0323199.1"/>
    </source>
</evidence>
<name>A0A9P6UWU1_9FUNG</name>
<dbReference type="InterPro" id="IPR003400">
    <property type="entry name" value="ExbD"/>
</dbReference>
<dbReference type="GO" id="GO:0022857">
    <property type="term" value="F:transmembrane transporter activity"/>
    <property type="evidence" value="ECO:0007669"/>
    <property type="project" value="InterPro"/>
</dbReference>
<evidence type="ECO:0000256" key="1">
    <source>
        <dbReference type="ARBA" id="ARBA00004162"/>
    </source>
</evidence>
<comment type="subcellular location">
    <subcellularLocation>
        <location evidence="1">Cell membrane</location>
        <topology evidence="1">Single-pass membrane protein</topology>
    </subcellularLocation>
</comment>